<dbReference type="PANTHER" id="PTHR10151">
    <property type="entry name" value="ECTONUCLEOTIDE PYROPHOSPHATASE/PHOSPHODIESTERASE"/>
    <property type="match status" value="1"/>
</dbReference>
<sequence precursor="true">MQRFITLAFSALLLLSLNAATPETHYTVIVSLDGFRWDYPDMYKTPNLDRMAADGVKAVMLPSYPASTFPNHYTLATGLVPDHHGIINNTFWDVKNRRQYSMGDSATRNNPEYYLGEPIWITAQKQGVKTGNMYWVGSDIAIKKSHPTYYRPWNAKPFLTFEQRIDTVLTWLQKPEPERPRLIMLYFEEPDGSGHHNGPCSLPTGAVVQHMDSLVGVLRKKIEALPFGGDINLIVTSDHGMTDISPERVVNINDYVKPEWCEVIDGRTPTSIFSKPEYRDSICNALKKAAHIRVWKKEEIPAELHYGSSDRIGDIVVAPELGWQFTDVARDTKGAHGYFPQSPDMQVMFRAIGPDFKRGYISGGFVNVDIYPLLSHLLQIVPEKTDGRFERIKDILR</sequence>
<dbReference type="Proteomes" id="UP000056419">
    <property type="component" value="Unassembled WGS sequence"/>
</dbReference>
<dbReference type="InterPro" id="IPR017850">
    <property type="entry name" value="Alkaline_phosphatase_core_sf"/>
</dbReference>
<proteinExistence type="predicted"/>
<gene>
    <name evidence="2" type="ORF">AA415_00092</name>
</gene>
<name>A0A108TCW0_BACSE</name>
<keyword evidence="3" id="KW-1185">Reference proteome</keyword>
<evidence type="ECO:0008006" key="4">
    <source>
        <dbReference type="Google" id="ProtNLM"/>
    </source>
</evidence>
<dbReference type="Gene3D" id="3.30.1360.180">
    <property type="match status" value="1"/>
</dbReference>
<dbReference type="RefSeq" id="WP_060384950.1">
    <property type="nucleotide sequence ID" value="NZ_LRGC01000001.1"/>
</dbReference>
<dbReference type="Gene3D" id="3.40.720.10">
    <property type="entry name" value="Alkaline Phosphatase, subunit A"/>
    <property type="match status" value="1"/>
</dbReference>
<organism evidence="2 3">
    <name type="scientific">Bacteroides stercoris</name>
    <dbReference type="NCBI Taxonomy" id="46506"/>
    <lineage>
        <taxon>Bacteria</taxon>
        <taxon>Pseudomonadati</taxon>
        <taxon>Bacteroidota</taxon>
        <taxon>Bacteroidia</taxon>
        <taxon>Bacteroidales</taxon>
        <taxon>Bacteroidaceae</taxon>
        <taxon>Bacteroides</taxon>
    </lineage>
</organism>
<dbReference type="CDD" id="cd16018">
    <property type="entry name" value="Enpp"/>
    <property type="match status" value="1"/>
</dbReference>
<dbReference type="AlphaFoldDB" id="A0A108TCW0"/>
<keyword evidence="1" id="KW-0732">Signal</keyword>
<evidence type="ECO:0000313" key="2">
    <source>
        <dbReference type="EMBL" id="KWR57558.1"/>
    </source>
</evidence>
<dbReference type="GO" id="GO:0016787">
    <property type="term" value="F:hydrolase activity"/>
    <property type="evidence" value="ECO:0007669"/>
    <property type="project" value="UniProtKB-ARBA"/>
</dbReference>
<dbReference type="EMBL" id="LRGC01000001">
    <property type="protein sequence ID" value="KWR57558.1"/>
    <property type="molecule type" value="Genomic_DNA"/>
</dbReference>
<feature type="signal peptide" evidence="1">
    <location>
        <begin position="1"/>
        <end position="19"/>
    </location>
</feature>
<comment type="caution">
    <text evidence="2">The sequence shown here is derived from an EMBL/GenBank/DDBJ whole genome shotgun (WGS) entry which is preliminary data.</text>
</comment>
<dbReference type="SUPFAM" id="SSF53649">
    <property type="entry name" value="Alkaline phosphatase-like"/>
    <property type="match status" value="1"/>
</dbReference>
<dbReference type="InterPro" id="IPR002591">
    <property type="entry name" value="Phosphodiest/P_Trfase"/>
</dbReference>
<dbReference type="PATRIC" id="fig|46506.5.peg.102"/>
<dbReference type="STRING" id="46506.AA415_00092"/>
<feature type="chain" id="PRO_5007131139" description="Alkaline phosphatase family protein" evidence="1">
    <location>
        <begin position="20"/>
        <end position="397"/>
    </location>
</feature>
<protein>
    <recommendedName>
        <fullName evidence="4">Alkaline phosphatase family protein</fullName>
    </recommendedName>
</protein>
<evidence type="ECO:0000313" key="3">
    <source>
        <dbReference type="Proteomes" id="UP000056419"/>
    </source>
</evidence>
<dbReference type="PANTHER" id="PTHR10151:SF120">
    <property type="entry name" value="BIS(5'-ADENOSYL)-TRIPHOSPHATASE"/>
    <property type="match status" value="1"/>
</dbReference>
<reference evidence="2 3" key="1">
    <citation type="journal article" date="2016" name="BMC Genomics">
        <title>Type VI secretion systems of human gut Bacteroidales segregate into three genetic architectures, two of which are contained on mobile genetic elements.</title>
        <authorList>
            <person name="Coyne M.J."/>
            <person name="Roelofs K.G."/>
            <person name="Comstock L.E."/>
        </authorList>
    </citation>
    <scope>NUCLEOTIDE SEQUENCE [LARGE SCALE GENOMIC DNA]</scope>
    <source>
        <strain evidence="2 3">CL09T03C01</strain>
    </source>
</reference>
<evidence type="ECO:0000256" key="1">
    <source>
        <dbReference type="SAM" id="SignalP"/>
    </source>
</evidence>
<accession>A0A108TCW0</accession>
<dbReference type="Pfam" id="PF01663">
    <property type="entry name" value="Phosphodiest"/>
    <property type="match status" value="1"/>
</dbReference>